<dbReference type="AlphaFoldDB" id="A0A8J3D2R2"/>
<reference evidence="4" key="1">
    <citation type="journal article" date="2014" name="Int. J. Syst. Evol. Microbiol.">
        <title>Complete genome sequence of Corynebacterium casei LMG S-19264T (=DSM 44701T), isolated from a smear-ripened cheese.</title>
        <authorList>
            <consortium name="US DOE Joint Genome Institute (JGI-PGF)"/>
            <person name="Walter F."/>
            <person name="Albersmeier A."/>
            <person name="Kalinowski J."/>
            <person name="Ruckert C."/>
        </authorList>
    </citation>
    <scope>NUCLEOTIDE SEQUENCE</scope>
    <source>
        <strain evidence="4">KCTC 23224</strain>
    </source>
</reference>
<evidence type="ECO:0000256" key="2">
    <source>
        <dbReference type="ARBA" id="ARBA00023136"/>
    </source>
</evidence>
<keyword evidence="2" id="KW-0472">Membrane</keyword>
<comment type="caution">
    <text evidence="4">The sequence shown here is derived from an EMBL/GenBank/DDBJ whole genome shotgun (WGS) entry which is preliminary data.</text>
</comment>
<comment type="subcellular location">
    <subcellularLocation>
        <location evidence="1">Membrane</location>
    </subcellularLocation>
</comment>
<evidence type="ECO:0000313" key="5">
    <source>
        <dbReference type="Proteomes" id="UP000642809"/>
    </source>
</evidence>
<evidence type="ECO:0000256" key="1">
    <source>
        <dbReference type="ARBA" id="ARBA00004370"/>
    </source>
</evidence>
<protein>
    <recommendedName>
        <fullName evidence="3">Bacterial surface antigen (D15) domain-containing protein</fullName>
    </recommendedName>
</protein>
<reference evidence="4" key="2">
    <citation type="submission" date="2020-09" db="EMBL/GenBank/DDBJ databases">
        <authorList>
            <person name="Sun Q."/>
            <person name="Kim S."/>
        </authorList>
    </citation>
    <scope>NUCLEOTIDE SEQUENCE</scope>
    <source>
        <strain evidence="4">KCTC 23224</strain>
    </source>
</reference>
<evidence type="ECO:0000259" key="3">
    <source>
        <dbReference type="Pfam" id="PF01103"/>
    </source>
</evidence>
<keyword evidence="5" id="KW-1185">Reference proteome</keyword>
<accession>A0A8J3D2R2</accession>
<name>A0A8J3D2R2_9BACT</name>
<dbReference type="GO" id="GO:0019867">
    <property type="term" value="C:outer membrane"/>
    <property type="evidence" value="ECO:0007669"/>
    <property type="project" value="InterPro"/>
</dbReference>
<proteinExistence type="predicted"/>
<organism evidence="4 5">
    <name type="scientific">Mongoliitalea lutea</name>
    <dbReference type="NCBI Taxonomy" id="849756"/>
    <lineage>
        <taxon>Bacteria</taxon>
        <taxon>Pseudomonadati</taxon>
        <taxon>Bacteroidota</taxon>
        <taxon>Cytophagia</taxon>
        <taxon>Cytophagales</taxon>
        <taxon>Cyclobacteriaceae</taxon>
        <taxon>Mongoliitalea</taxon>
    </lineage>
</organism>
<dbReference type="Proteomes" id="UP000642809">
    <property type="component" value="Unassembled WGS sequence"/>
</dbReference>
<dbReference type="EMBL" id="BMYF01000024">
    <property type="protein sequence ID" value="GHB49598.1"/>
    <property type="molecule type" value="Genomic_DNA"/>
</dbReference>
<sequence>MKLALFIKLFIPLFFSAETDTLSEKSSSLTVIPVVYYTPETLLSLGLGGALTFNLANENHETYESLIVGGAAYTLRNQLLLFSNWRIFTDNNRSMYAGELGYYRYVFFFFGLGSAPVDSNRESFNANLQRLRADYYKKLSSSYPVSLGLKSVLDNYYNIERDALGQLETQSIVGKDGGYIAGFGPSMLLDTRDSQLYPQRGMYLESGITFMRLGNSSYDLIYADFRKIFSINKKNLIVIQLLSEHTFGEVPFFAMPMIGGNKNMRGLFEGQFRDTNMTALNAEFRKEVLPRWKVVLFSGLGDVYGDYSETTFSNIKLTYGTGLRFKLRKSEKLNLRFDVARAHRSDVYFYLTFGEAF</sequence>
<dbReference type="RefSeq" id="WP_189585305.1">
    <property type="nucleotide sequence ID" value="NZ_BMYF01000024.1"/>
</dbReference>
<dbReference type="InterPro" id="IPR000184">
    <property type="entry name" value="Bac_surfAg_D15"/>
</dbReference>
<dbReference type="Gene3D" id="2.40.160.50">
    <property type="entry name" value="membrane protein fhac: a member of the omp85/tpsb transporter family"/>
    <property type="match status" value="1"/>
</dbReference>
<feature type="domain" description="Bacterial surface antigen (D15)" evidence="3">
    <location>
        <begin position="121"/>
        <end position="341"/>
    </location>
</feature>
<gene>
    <name evidence="4" type="ORF">GCM10008106_32920</name>
</gene>
<dbReference type="Pfam" id="PF01103">
    <property type="entry name" value="Omp85"/>
    <property type="match status" value="1"/>
</dbReference>
<evidence type="ECO:0000313" key="4">
    <source>
        <dbReference type="EMBL" id="GHB49598.1"/>
    </source>
</evidence>